<gene>
    <name evidence="4" type="primary">ltrA_1</name>
    <name evidence="4" type="ORF">STSP2_00994</name>
</gene>
<evidence type="ECO:0000313" key="5">
    <source>
        <dbReference type="Proteomes" id="UP000189674"/>
    </source>
</evidence>
<evidence type="ECO:0000256" key="1">
    <source>
        <dbReference type="ARBA" id="ARBA00034120"/>
    </source>
</evidence>
<sequence>MHEHRKSDSPIVPETLLNKDCDTLQSAERAEGRGLTKGNPSQQNRCRTQSRAGLQSALERIRQAAAGDNKLRFTSLWHHVYNVERLREEYFSIKRQAAAGVDEKTWQEYGEDLEENLQDLSSRLKRGAYRAKPVKRVYIPKSDGRQRPIGITTIEDKIVQRATTTVLNAIYETDFKGFSYGFRPGRSAHNALDAVTVGILKRKVNWVLDADICGFFDAIDHSWLIKFIEHWIGDQRVIRHIKKWLNAGVLEEGRRVQFKEGTPQGGSISPLLANIYLHYVFDLWAHQWRKRNGQGHVIMVRYADDIVVGFQYKSDAMRFRKDMQSRFCKFNLELHSDKTRLIQFGRFAAERRAAKGQGKPETFDFLGFTHICAKSSKGTFKLLRLPIRKRVQAKLKEIKEQLKIRRYTSIPEMGRWLHSVVSGWYRYYAVPNTFRYLGKFRRRVAWLWFRALRRRSQRSRMTWSRMYKLMDRWLPKPRILHAYPQARLKAARYDPRQEPYAVIPHVRICAGGCEQSQSLPRPHF</sequence>
<dbReference type="PANTHER" id="PTHR34047">
    <property type="entry name" value="NUCLEAR INTRON MATURASE 1, MITOCHONDRIAL-RELATED"/>
    <property type="match status" value="1"/>
</dbReference>
<dbReference type="Proteomes" id="UP000189674">
    <property type="component" value="Chromosome"/>
</dbReference>
<reference evidence="5" key="1">
    <citation type="submission" date="2017-02" db="EMBL/GenBank/DDBJ databases">
        <title>Comparative genomics and description of representatives of a novel lineage of planctomycetes thriving in anoxic sediments.</title>
        <authorList>
            <person name="Spring S."/>
            <person name="Bunk B."/>
            <person name="Sproer C."/>
        </authorList>
    </citation>
    <scope>NUCLEOTIDE SEQUENCE [LARGE SCALE GENOMIC DNA]</scope>
    <source>
        <strain evidence="5">ST-NAGAB-D1</strain>
    </source>
</reference>
<evidence type="ECO:0000259" key="3">
    <source>
        <dbReference type="PROSITE" id="PS50878"/>
    </source>
</evidence>
<dbReference type="CDD" id="cd01651">
    <property type="entry name" value="RT_G2_intron"/>
    <property type="match status" value="1"/>
</dbReference>
<feature type="region of interest" description="Disordered" evidence="2">
    <location>
        <begin position="1"/>
        <end position="51"/>
    </location>
</feature>
<keyword evidence="5" id="KW-1185">Reference proteome</keyword>
<dbReference type="SUPFAM" id="SSF56672">
    <property type="entry name" value="DNA/RNA polymerases"/>
    <property type="match status" value="1"/>
</dbReference>
<dbReference type="STRING" id="1936003.STSP2_00994"/>
<dbReference type="KEGG" id="alus:STSP2_00994"/>
<feature type="compositionally biased region" description="Polar residues" evidence="2">
    <location>
        <begin position="38"/>
        <end position="51"/>
    </location>
</feature>
<protein>
    <submittedName>
        <fullName evidence="4">Group II intron-encoded protein LtrA</fullName>
    </submittedName>
</protein>
<dbReference type="InterPro" id="IPR043502">
    <property type="entry name" value="DNA/RNA_pol_sf"/>
</dbReference>
<comment type="similarity">
    <text evidence="1">Belongs to the bacterial reverse transcriptase family.</text>
</comment>
<feature type="compositionally biased region" description="Basic and acidic residues" evidence="2">
    <location>
        <begin position="17"/>
        <end position="34"/>
    </location>
</feature>
<dbReference type="PROSITE" id="PS50878">
    <property type="entry name" value="RT_POL"/>
    <property type="match status" value="1"/>
</dbReference>
<dbReference type="InterPro" id="IPR051083">
    <property type="entry name" value="GrpII_Intron_Splice-Mob/Def"/>
</dbReference>
<evidence type="ECO:0000256" key="2">
    <source>
        <dbReference type="SAM" id="MobiDB-lite"/>
    </source>
</evidence>
<accession>A0A1U9NIT3</accession>
<feature type="domain" description="Reverse transcriptase" evidence="3">
    <location>
        <begin position="120"/>
        <end position="370"/>
    </location>
</feature>
<dbReference type="InterPro" id="IPR000477">
    <property type="entry name" value="RT_dom"/>
</dbReference>
<dbReference type="PANTHER" id="PTHR34047:SF8">
    <property type="entry name" value="PROTEIN YKFC"/>
    <property type="match status" value="1"/>
</dbReference>
<dbReference type="AlphaFoldDB" id="A0A1U9NIT3"/>
<proteinExistence type="inferred from homology"/>
<name>A0A1U9NIT3_9BACT</name>
<dbReference type="InterPro" id="IPR030931">
    <property type="entry name" value="Group_II_RT_mat"/>
</dbReference>
<evidence type="ECO:0000313" key="4">
    <source>
        <dbReference type="EMBL" id="AQT67842.1"/>
    </source>
</evidence>
<dbReference type="NCBIfam" id="TIGR04416">
    <property type="entry name" value="group_II_RT_mat"/>
    <property type="match status" value="1"/>
</dbReference>
<organism evidence="4 5">
    <name type="scientific">Anaerohalosphaera lusitana</name>
    <dbReference type="NCBI Taxonomy" id="1936003"/>
    <lineage>
        <taxon>Bacteria</taxon>
        <taxon>Pseudomonadati</taxon>
        <taxon>Planctomycetota</taxon>
        <taxon>Phycisphaerae</taxon>
        <taxon>Sedimentisphaerales</taxon>
        <taxon>Anaerohalosphaeraceae</taxon>
        <taxon>Anaerohalosphaera</taxon>
    </lineage>
</organism>
<dbReference type="Pfam" id="PF00078">
    <property type="entry name" value="RVT_1"/>
    <property type="match status" value="1"/>
</dbReference>
<dbReference type="OrthoDB" id="258234at2"/>
<dbReference type="EMBL" id="CP019791">
    <property type="protein sequence ID" value="AQT67842.1"/>
    <property type="molecule type" value="Genomic_DNA"/>
</dbReference>